<dbReference type="InterPro" id="IPR003661">
    <property type="entry name" value="HisK_dim/P_dom"/>
</dbReference>
<evidence type="ECO:0000313" key="13">
    <source>
        <dbReference type="EMBL" id="KLU24615.1"/>
    </source>
</evidence>
<evidence type="ECO:0000256" key="3">
    <source>
        <dbReference type="ARBA" id="ARBA00012438"/>
    </source>
</evidence>
<dbReference type="Gene3D" id="3.30.565.10">
    <property type="entry name" value="Histidine kinase-like ATPase, C-terminal domain"/>
    <property type="match status" value="1"/>
</dbReference>
<evidence type="ECO:0000256" key="8">
    <source>
        <dbReference type="ARBA" id="ARBA00022989"/>
    </source>
</evidence>
<dbReference type="InterPro" id="IPR004358">
    <property type="entry name" value="Sig_transdc_His_kin-like_C"/>
</dbReference>
<dbReference type="CDD" id="cd00082">
    <property type="entry name" value="HisKA"/>
    <property type="match status" value="1"/>
</dbReference>
<dbReference type="PANTHER" id="PTHR45436:SF15">
    <property type="entry name" value="SENSOR HISTIDINE KINASE CUSS"/>
    <property type="match status" value="1"/>
</dbReference>
<feature type="domain" description="Histidine kinase" evidence="12">
    <location>
        <begin position="233"/>
        <end position="441"/>
    </location>
</feature>
<keyword evidence="9" id="KW-0902">Two-component regulatory system</keyword>
<evidence type="ECO:0000256" key="6">
    <source>
        <dbReference type="ARBA" id="ARBA00022692"/>
    </source>
</evidence>
<dbReference type="InterPro" id="IPR005467">
    <property type="entry name" value="His_kinase_dom"/>
</dbReference>
<reference evidence="13 14" key="1">
    <citation type="journal article" date="2015" name="Genome Announc.">
        <title>Draft Genome Sequence of Burkholderia sp. Strain PML1(12), an Ectomycorrhizosphere-Inhabiting Bacterium with Effective Mineral-Weathering Ability.</title>
        <authorList>
            <person name="Uroz S."/>
            <person name="Oger P."/>
        </authorList>
    </citation>
    <scope>NUCLEOTIDE SEQUENCE [LARGE SCALE GENOMIC DNA]</scope>
    <source>
        <strain evidence="14">PML1(12)</strain>
    </source>
</reference>
<dbReference type="Proteomes" id="UP000035963">
    <property type="component" value="Unassembled WGS sequence"/>
</dbReference>
<organism evidence="13 14">
    <name type="scientific">Caballeronia mineralivorans PML1(12)</name>
    <dbReference type="NCBI Taxonomy" id="908627"/>
    <lineage>
        <taxon>Bacteria</taxon>
        <taxon>Pseudomonadati</taxon>
        <taxon>Pseudomonadota</taxon>
        <taxon>Betaproteobacteria</taxon>
        <taxon>Burkholderiales</taxon>
        <taxon>Burkholderiaceae</taxon>
        <taxon>Caballeronia</taxon>
    </lineage>
</organism>
<dbReference type="Pfam" id="PF00512">
    <property type="entry name" value="HisKA"/>
    <property type="match status" value="1"/>
</dbReference>
<dbReference type="EC" id="2.7.13.3" evidence="3"/>
<dbReference type="Pfam" id="PF02518">
    <property type="entry name" value="HATPase_c"/>
    <property type="match status" value="1"/>
</dbReference>
<evidence type="ECO:0000256" key="5">
    <source>
        <dbReference type="ARBA" id="ARBA00022679"/>
    </source>
</evidence>
<sequence>MDGRSGRKPRALTRQLTWSIIGIIVLFALIGSVLSFVGGYREASRLQDHHLHDIGVLVNSGKLVPATPTVMWPDEHDAGMSLIISRVSPGGAGTSTDVPLPRLETLADGFQNVDFDGKRWRVNVQTLQGGDRLVVAERSTIRDEIAHDGSLRTLVPMLALTPLLLIVIVLIVRGALAPVRRLAATVDGQDEVTLDSLSEAGIPKELLPFIRSINRLISRLKDAMAQQRRFIADAAHELRSPLAALTLQAESLTVATDPEDARTRLMALQVAVHRTARLVEQLLALARSQHAAAPARSLVSLHKLATDAIQDAVNVANAKNVDLGLKQVDDLQVDLDASAVTIALRNLVDNAVRYVPEGGKVDVAVVNREGFLVCSVKDSGQGVPDDQLVRITERFYRVPGTASSGSGLGLSIVSEIARRNGGRLVLENASDGFHATYYHLL</sequence>
<dbReference type="InterPro" id="IPR036097">
    <property type="entry name" value="HisK_dim/P_sf"/>
</dbReference>
<evidence type="ECO:0000256" key="7">
    <source>
        <dbReference type="ARBA" id="ARBA00022777"/>
    </source>
</evidence>
<keyword evidence="4" id="KW-0597">Phosphoprotein</keyword>
<feature type="transmembrane region" description="Helical" evidence="11">
    <location>
        <begin position="16"/>
        <end position="37"/>
    </location>
</feature>
<dbReference type="SUPFAM" id="SSF47384">
    <property type="entry name" value="Homodimeric domain of signal transducing histidine kinase"/>
    <property type="match status" value="1"/>
</dbReference>
<accession>A0A0J1CVL1</accession>
<dbReference type="RefSeq" id="WP_047848224.1">
    <property type="nucleotide sequence ID" value="NZ_AEJF01000121.1"/>
</dbReference>
<dbReference type="SMART" id="SM00387">
    <property type="entry name" value="HATPase_c"/>
    <property type="match status" value="1"/>
</dbReference>
<comment type="catalytic activity">
    <reaction evidence="1">
        <text>ATP + protein L-histidine = ADP + protein N-phospho-L-histidine.</text>
        <dbReference type="EC" id="2.7.13.3"/>
    </reaction>
</comment>
<dbReference type="PRINTS" id="PR00344">
    <property type="entry name" value="BCTRLSENSOR"/>
</dbReference>
<dbReference type="InterPro" id="IPR050428">
    <property type="entry name" value="TCS_sensor_his_kinase"/>
</dbReference>
<dbReference type="EMBL" id="AEJF01000121">
    <property type="protein sequence ID" value="KLU24615.1"/>
    <property type="molecule type" value="Genomic_DNA"/>
</dbReference>
<dbReference type="GO" id="GO:0000155">
    <property type="term" value="F:phosphorelay sensor kinase activity"/>
    <property type="evidence" value="ECO:0007669"/>
    <property type="project" value="InterPro"/>
</dbReference>
<dbReference type="InterPro" id="IPR036890">
    <property type="entry name" value="HATPase_C_sf"/>
</dbReference>
<dbReference type="AlphaFoldDB" id="A0A0J1CVL1"/>
<dbReference type="SUPFAM" id="SSF55874">
    <property type="entry name" value="ATPase domain of HSP90 chaperone/DNA topoisomerase II/histidine kinase"/>
    <property type="match status" value="1"/>
</dbReference>
<feature type="transmembrane region" description="Helical" evidence="11">
    <location>
        <begin position="154"/>
        <end position="172"/>
    </location>
</feature>
<keyword evidence="8 11" id="KW-1133">Transmembrane helix</keyword>
<keyword evidence="10 11" id="KW-0472">Membrane</keyword>
<evidence type="ECO:0000256" key="4">
    <source>
        <dbReference type="ARBA" id="ARBA00022553"/>
    </source>
</evidence>
<evidence type="ECO:0000256" key="10">
    <source>
        <dbReference type="ARBA" id="ARBA00023136"/>
    </source>
</evidence>
<evidence type="ECO:0000256" key="9">
    <source>
        <dbReference type="ARBA" id="ARBA00023012"/>
    </source>
</evidence>
<evidence type="ECO:0000256" key="11">
    <source>
        <dbReference type="SAM" id="Phobius"/>
    </source>
</evidence>
<dbReference type="Gene3D" id="1.10.287.130">
    <property type="match status" value="1"/>
</dbReference>
<evidence type="ECO:0000256" key="2">
    <source>
        <dbReference type="ARBA" id="ARBA00004141"/>
    </source>
</evidence>
<dbReference type="PATRIC" id="fig|908627.4.peg.4246"/>
<keyword evidence="7 13" id="KW-0418">Kinase</keyword>
<comment type="subcellular location">
    <subcellularLocation>
        <location evidence="2">Membrane</location>
        <topology evidence="2">Multi-pass membrane protein</topology>
    </subcellularLocation>
</comment>
<evidence type="ECO:0000256" key="1">
    <source>
        <dbReference type="ARBA" id="ARBA00000085"/>
    </source>
</evidence>
<dbReference type="InterPro" id="IPR003594">
    <property type="entry name" value="HATPase_dom"/>
</dbReference>
<dbReference type="OrthoDB" id="8554694at2"/>
<dbReference type="GO" id="GO:0005886">
    <property type="term" value="C:plasma membrane"/>
    <property type="evidence" value="ECO:0007669"/>
    <property type="project" value="TreeGrafter"/>
</dbReference>
<comment type="caution">
    <text evidence="13">The sequence shown here is derived from an EMBL/GenBank/DDBJ whole genome shotgun (WGS) entry which is preliminary data.</text>
</comment>
<keyword evidence="14" id="KW-1185">Reference proteome</keyword>
<evidence type="ECO:0000313" key="14">
    <source>
        <dbReference type="Proteomes" id="UP000035963"/>
    </source>
</evidence>
<dbReference type="SMART" id="SM00388">
    <property type="entry name" value="HisKA"/>
    <property type="match status" value="1"/>
</dbReference>
<keyword evidence="5" id="KW-0808">Transferase</keyword>
<gene>
    <name evidence="13" type="ORF">EOS_18980</name>
</gene>
<evidence type="ECO:0000259" key="12">
    <source>
        <dbReference type="PROSITE" id="PS50109"/>
    </source>
</evidence>
<proteinExistence type="predicted"/>
<dbReference type="PROSITE" id="PS50109">
    <property type="entry name" value="HIS_KIN"/>
    <property type="match status" value="1"/>
</dbReference>
<keyword evidence="6 11" id="KW-0812">Transmembrane</keyword>
<dbReference type="PANTHER" id="PTHR45436">
    <property type="entry name" value="SENSOR HISTIDINE KINASE YKOH"/>
    <property type="match status" value="1"/>
</dbReference>
<protein>
    <recommendedName>
        <fullName evidence="3">histidine kinase</fullName>
        <ecNumber evidence="3">2.7.13.3</ecNumber>
    </recommendedName>
</protein>
<name>A0A0J1CVL1_9BURK</name>